<dbReference type="AlphaFoldDB" id="A0A418QXF2"/>
<evidence type="ECO:0008006" key="3">
    <source>
        <dbReference type="Google" id="ProtNLM"/>
    </source>
</evidence>
<evidence type="ECO:0000313" key="2">
    <source>
        <dbReference type="Proteomes" id="UP000284250"/>
    </source>
</evidence>
<comment type="caution">
    <text evidence="1">The sequence shown here is derived from an EMBL/GenBank/DDBJ whole genome shotgun (WGS) entry which is preliminary data.</text>
</comment>
<name>A0A418QXF2_9BACT</name>
<protein>
    <recommendedName>
        <fullName evidence="3">DUF3575 domain-containing protein</fullName>
    </recommendedName>
</protein>
<organism evidence="1 2">
    <name type="scientific">Hymenobacter rubripertinctus</name>
    <dbReference type="NCBI Taxonomy" id="2029981"/>
    <lineage>
        <taxon>Bacteria</taxon>
        <taxon>Pseudomonadati</taxon>
        <taxon>Bacteroidota</taxon>
        <taxon>Cytophagia</taxon>
        <taxon>Cytophagales</taxon>
        <taxon>Hymenobacteraceae</taxon>
        <taxon>Hymenobacter</taxon>
    </lineage>
</organism>
<reference evidence="1 2" key="1">
    <citation type="submission" date="2019-01" db="EMBL/GenBank/DDBJ databases">
        <title>Hymenobacter humicola sp. nov., isolated from soils in Antarctica.</title>
        <authorList>
            <person name="Sedlacek I."/>
            <person name="Holochova P."/>
            <person name="Kralova S."/>
            <person name="Pantucek R."/>
            <person name="Stankova E."/>
            <person name="Vrbovska V."/>
            <person name="Kristofova L."/>
            <person name="Svec P."/>
            <person name="Busse H.-J."/>
        </authorList>
    </citation>
    <scope>NUCLEOTIDE SEQUENCE [LARGE SCALE GENOMIC DNA]</scope>
    <source>
        <strain evidence="1 2">CCM 8852</strain>
    </source>
</reference>
<sequence length="196" mass="21449">MRAQVSRGHLSTGASGLLLRSTSVEAGYPDPNSIPGNDITAVYRLRTIDANLLLIQASGGLEVVALKFSPDQALGLSLNARFGLVQAPEEAAGFNGKLLLDFPQYLTWRYGARATRKSQKTLGVAVGAGYRWAYFFLPFNSPSVMLEGVYANKHHDWFLRLSADTRKMQFYNDYSSEGLVPALSLQQISVAVGRSF</sequence>
<dbReference type="EMBL" id="QYCN01000015">
    <property type="protein sequence ID" value="RIY09843.1"/>
    <property type="molecule type" value="Genomic_DNA"/>
</dbReference>
<accession>A0A418QXF2</accession>
<evidence type="ECO:0000313" key="1">
    <source>
        <dbReference type="EMBL" id="RIY09843.1"/>
    </source>
</evidence>
<dbReference type="Proteomes" id="UP000284250">
    <property type="component" value="Unassembled WGS sequence"/>
</dbReference>
<proteinExistence type="predicted"/>
<keyword evidence="2" id="KW-1185">Reference proteome</keyword>
<gene>
    <name evidence="1" type="ORF">D0T11_11800</name>
</gene>